<gene>
    <name evidence="3" type="ORF">ISO4_02594</name>
</gene>
<protein>
    <submittedName>
        <fullName evidence="3">Uncharacterized protein</fullName>
    </submittedName>
</protein>
<sequence length="518" mass="55855">MAEWLLVAGLSLLIMATVGLVRQAAFRGDSTLLFLIPLAGLRQVQENWQSYGVLALLRVLGTVCLLVGAGLIYVQHERLEPINAVPGQVLRGAKTPAATTFVRSPEAALLMVQGGGKPLSGLIHGQTLLNPVRVTLINGVLSIHQGEAFLPDLSVSILLGWRPEDIQERRTLLITPAESGGPPVHVSWKPEGRSYPETRIFNEGYRLELALAPLGDQQFTGALQLVLPDTLRSYLVGDFTVQTNHLRYRNGKVDLFFDHPDTLGYVAREYLHTQFPAGAVASIRIENVNLRRASREGEVQARVALRDGTVERRRLQLEENSVGWAVTPGSMETRVLAAGAAETADSGVLGASAPRASLSPAVTVRLHRFTDLASYLGQQVTVTERDGSVSSGTLTRVNEQRLWLEMTMGSGRAEINLREDSVRELMLADGTRLVLDTAGGGETAAAPAPERAAPDDDGAPYQGLIGGPVAVTLESGERHRGTLVDVDKKRVTLAVAMGSGKVEYFYDLGDVASIEEAQ</sequence>
<name>A0ABS0AK67_9GAMM</name>
<organism evidence="3 4">
    <name type="scientific">Alloalcanivorax venustensis ISO4</name>
    <dbReference type="NCBI Taxonomy" id="1177184"/>
    <lineage>
        <taxon>Bacteria</taxon>
        <taxon>Pseudomonadati</taxon>
        <taxon>Pseudomonadota</taxon>
        <taxon>Gammaproteobacteria</taxon>
        <taxon>Oceanospirillales</taxon>
        <taxon>Alcanivoracaceae</taxon>
        <taxon>Alloalcanivorax</taxon>
    </lineage>
</organism>
<evidence type="ECO:0000313" key="4">
    <source>
        <dbReference type="Proteomes" id="UP000644441"/>
    </source>
</evidence>
<keyword evidence="2" id="KW-0812">Transmembrane</keyword>
<dbReference type="RefSeq" id="WP_194856537.1">
    <property type="nucleotide sequence ID" value="NZ_ARXR01000027.1"/>
</dbReference>
<comment type="caution">
    <text evidence="3">The sequence shown here is derived from an EMBL/GenBank/DDBJ whole genome shotgun (WGS) entry which is preliminary data.</text>
</comment>
<accession>A0ABS0AK67</accession>
<evidence type="ECO:0000256" key="2">
    <source>
        <dbReference type="SAM" id="Phobius"/>
    </source>
</evidence>
<dbReference type="EMBL" id="ARXR01000027">
    <property type="protein sequence ID" value="MBF5053992.1"/>
    <property type="molecule type" value="Genomic_DNA"/>
</dbReference>
<keyword evidence="4" id="KW-1185">Reference proteome</keyword>
<feature type="transmembrane region" description="Helical" evidence="2">
    <location>
        <begin position="51"/>
        <end position="74"/>
    </location>
</feature>
<evidence type="ECO:0000256" key="1">
    <source>
        <dbReference type="SAM" id="MobiDB-lite"/>
    </source>
</evidence>
<evidence type="ECO:0000313" key="3">
    <source>
        <dbReference type="EMBL" id="MBF5053992.1"/>
    </source>
</evidence>
<proteinExistence type="predicted"/>
<keyword evidence="2" id="KW-0472">Membrane</keyword>
<dbReference type="Proteomes" id="UP000644441">
    <property type="component" value="Unassembled WGS sequence"/>
</dbReference>
<feature type="region of interest" description="Disordered" evidence="1">
    <location>
        <begin position="439"/>
        <end position="459"/>
    </location>
</feature>
<reference evidence="3 4" key="1">
    <citation type="submission" date="2012-09" db="EMBL/GenBank/DDBJ databases">
        <title>Genome Sequence of alkane-degrading Bacterium Alcanivorax venustensis ISO4.</title>
        <authorList>
            <person name="Lai Q."/>
            <person name="Shao Z."/>
        </authorList>
    </citation>
    <scope>NUCLEOTIDE SEQUENCE [LARGE SCALE GENOMIC DNA]</scope>
    <source>
        <strain evidence="3 4">ISO4</strain>
    </source>
</reference>
<keyword evidence="2" id="KW-1133">Transmembrane helix</keyword>